<keyword evidence="6" id="KW-0378">Hydrolase</keyword>
<feature type="compositionally biased region" description="Basic and acidic residues" evidence="11">
    <location>
        <begin position="248"/>
        <end position="265"/>
    </location>
</feature>
<sequence>MNSNMSNTYSINIPKLEIIIIINLYLFILNSEQKDIDFKRTEFTCENELALYHLPISPKRLDRILIPYKDFAELSAALVKVFGCKIDADSLYAKFSHQVVYDPKWSITSFNMSFNRLARIMNMGEAINVRMYKAAFINLGEIRTRLSEFTDLSQCLRKAEELFAFHYSAKNVNQSHLEKLDVADPCGWIDKHFPGFANKSVGQTTHHVSKPSFKCFNCGLPGHKSFECRKPRGPYHRDKRDRFRHSDRRSDSRSDRPKHSDRPSSGDKNPYINKMVGSVDTSSLPYVPIFVNGITKDAKLDTGSEINLLSRTVWNNLKLATPLTPACINICGVNGTPTRADGMVSLLVGFTTVKGHRVHIPMDFIIADVDPKVCIIGVDSLAKLDFRIVDNTLTISNNIVKTFRRGTTNHSALRNNIDFHVSGRKRKSALKCLFASTQKCDILHEITKICHQIHVTKEKLKTDFENFHFGNFNKFGYSPMTMATLNPSNPTNAGIEHINTADIADSYLVWIDPDDVKTPLPTATTLTANATATSADGLDGVREDIINMLKSDFQDVVSPMTSPPPFREDVDMKINLNAPVQKQRMFPVPQSLLEELHNQIKDLLHKGFIVPSNAEYGAPVLFVKKKTGNWRMCVDYRQLNKSTVKNSYPLPRINELLDRTKAAHWLSKLDLLHGYHQLRMNLQDADKTTFRCPFGSFKYTVIPFGLSNAPAVFQSFMDSVFKLEVFQKLLLVYLDDLLIMTNNSSITEHIDGIKHVFTILRKNNLHVNLSKCTFLVRSVDYLGHMVGNGKIDPLQDKIDSIIAWKEPNNKDELRSFLGLVNYYNRFIPRLATVQAPLTFLLRKFAPFHWSDDCQLAFDTIKSAIKEKPSLFPPNYDLPFIFECDASDVGTGYRLFQLVDGKENVICYGSKKLKDSETRYSTLEKELLAIVTALKANYYHIFGRDIEIRTDHKNITYINEANKIGINQTINRWIAHINLYQPKIKFIKGKDNTIADGLSRYTFNVSVSLSHPTIANDIIDGYRIEDNSNLSNRITDYTTINGLRYTHDGKIIVPRVMSIVNNLLYQAHDSEFGCHRSASKTLHSISELYVWPNMAADIRKYCDDCIVCRRASDHARKRIGHLIPLPIPVKCFQRINIDFIPNLPVEEYMGRKVDAIMVVVDALSKMTRLIPLGSDYTSKEVIDLFHKEIFKLHGIPIEIVSDNDSKLTSKLFKQLTKAYGIHHSTSAVSNQQANGQAERIIRAVKNATRKLMVDDRLHNTTGSWSKHIDTVEFSLNSTVHSTTEYTPFKIYLGHNPLTPLNLVKESDALVDVTDKQIIESIKERKAIIKLVKRNICIGNQEMRFTWNKGKKENQIKVGDYVFYNNNRDGKKKKLDVRYEGPRKVVEVDNYNNIFIDVIGKDGISTKKKKFNSKHIMLYDPKMNDNLINDVDDLLVENGATAETDRGSTVGDSSDDYDDSPRPIRRHTRRGLKNVESRVDINVERSVDKDDMEDNELNDDDDSDYDDNENNNNNNYNNNNNNDDMDVDDDDSDNLLINNNNNSNNSNNNNNNNNNNLNIDYFKFISNDSKFHQNITARGTLSNNLSKSILRNVENNFNELRNEVDKFDHNLKCNLNKSEIIATKNIISYINSDDFIPNTPSIIIADDVKVLAYTKWRKDIVAILAKRKFTLGTSKLARVEYLVKVGRALAWVPLPGNTLATKFSSAHSVPDSTDG</sequence>
<feature type="compositionally biased region" description="Basic residues" evidence="11">
    <location>
        <begin position="1461"/>
        <end position="1470"/>
    </location>
</feature>
<dbReference type="Proteomes" id="UP000001396">
    <property type="component" value="Unassembled WGS sequence"/>
</dbReference>
<evidence type="ECO:0000256" key="5">
    <source>
        <dbReference type="ARBA" id="ARBA00022750"/>
    </source>
</evidence>
<dbReference type="GO" id="GO:0004190">
    <property type="term" value="F:aspartic-type endopeptidase activity"/>
    <property type="evidence" value="ECO:0007669"/>
    <property type="project" value="UniProtKB-KW"/>
</dbReference>
<dbReference type="GO" id="GO:0006508">
    <property type="term" value="P:proteolysis"/>
    <property type="evidence" value="ECO:0007669"/>
    <property type="project" value="UniProtKB-KW"/>
</dbReference>
<dbReference type="InterPro" id="IPR043502">
    <property type="entry name" value="DNA/RNA_pol_sf"/>
</dbReference>
<dbReference type="InterPro" id="IPR036397">
    <property type="entry name" value="RNaseH_sf"/>
</dbReference>
<protein>
    <submittedName>
        <fullName evidence="15">LTR-retrotransposon skipper</fullName>
    </submittedName>
</protein>
<feature type="compositionally biased region" description="Low complexity" evidence="11">
    <location>
        <begin position="1508"/>
        <end position="1520"/>
    </location>
</feature>
<evidence type="ECO:0000259" key="12">
    <source>
        <dbReference type="PROSITE" id="PS50158"/>
    </source>
</evidence>
<keyword evidence="4" id="KW-0540">Nuclease</keyword>
<dbReference type="CDD" id="cd00303">
    <property type="entry name" value="retropepsin_like"/>
    <property type="match status" value="1"/>
</dbReference>
<keyword evidence="9" id="KW-0479">Metal-binding</keyword>
<evidence type="ECO:0000256" key="4">
    <source>
        <dbReference type="ARBA" id="ARBA00022722"/>
    </source>
</evidence>
<accession>D3BLL1</accession>
<organism evidence="15 16">
    <name type="scientific">Heterostelium pallidum (strain ATCC 26659 / Pp 5 / PN500)</name>
    <name type="common">Cellular slime mold</name>
    <name type="synonym">Polysphondylium pallidum</name>
    <dbReference type="NCBI Taxonomy" id="670386"/>
    <lineage>
        <taxon>Eukaryota</taxon>
        <taxon>Amoebozoa</taxon>
        <taxon>Evosea</taxon>
        <taxon>Eumycetozoa</taxon>
        <taxon>Dictyostelia</taxon>
        <taxon>Acytosteliales</taxon>
        <taxon>Acytosteliaceae</taxon>
        <taxon>Heterostelium</taxon>
    </lineage>
</organism>
<dbReference type="GO" id="GO:0004519">
    <property type="term" value="F:endonuclease activity"/>
    <property type="evidence" value="ECO:0007669"/>
    <property type="project" value="UniProtKB-KW"/>
</dbReference>
<keyword evidence="2" id="KW-0808">Transferase</keyword>
<dbReference type="Pfam" id="PF17919">
    <property type="entry name" value="RT_RNaseH_2"/>
    <property type="match status" value="1"/>
</dbReference>
<evidence type="ECO:0000259" key="14">
    <source>
        <dbReference type="PROSITE" id="PS50994"/>
    </source>
</evidence>
<dbReference type="PANTHER" id="PTHR37984">
    <property type="entry name" value="PROTEIN CBG26694"/>
    <property type="match status" value="1"/>
</dbReference>
<dbReference type="Gene3D" id="3.30.420.10">
    <property type="entry name" value="Ribonuclease H-like superfamily/Ribonuclease H"/>
    <property type="match status" value="1"/>
</dbReference>
<keyword evidence="1" id="KW-0645">Protease</keyword>
<dbReference type="Pfam" id="PF00078">
    <property type="entry name" value="RVT_1"/>
    <property type="match status" value="1"/>
</dbReference>
<dbReference type="CDD" id="cd09274">
    <property type="entry name" value="RNase_HI_RT_Ty3"/>
    <property type="match status" value="1"/>
</dbReference>
<dbReference type="InterPro" id="IPR041588">
    <property type="entry name" value="Integrase_H2C2"/>
</dbReference>
<feature type="domain" description="Integrase catalytic" evidence="14">
    <location>
        <begin position="1123"/>
        <end position="1294"/>
    </location>
</feature>
<dbReference type="Pfam" id="PF00665">
    <property type="entry name" value="rve"/>
    <property type="match status" value="1"/>
</dbReference>
<feature type="coiled-coil region" evidence="10">
    <location>
        <begin position="1581"/>
        <end position="1608"/>
    </location>
</feature>
<dbReference type="InterPro" id="IPR043128">
    <property type="entry name" value="Rev_trsase/Diguanyl_cyclase"/>
</dbReference>
<dbReference type="Gene3D" id="3.10.10.10">
    <property type="entry name" value="HIV Type 1 Reverse Transcriptase, subunit A, domain 1"/>
    <property type="match status" value="1"/>
</dbReference>
<dbReference type="FunFam" id="3.30.70.270:FF:000020">
    <property type="entry name" value="Transposon Tf2-6 polyprotein-like Protein"/>
    <property type="match status" value="1"/>
</dbReference>
<keyword evidence="9" id="KW-0862">Zinc</keyword>
<dbReference type="Gene3D" id="2.40.70.10">
    <property type="entry name" value="Acid Proteases"/>
    <property type="match status" value="1"/>
</dbReference>
<feature type="compositionally biased region" description="Basic and acidic residues" evidence="11">
    <location>
        <begin position="229"/>
        <end position="241"/>
    </location>
</feature>
<dbReference type="PROSITE" id="PS50878">
    <property type="entry name" value="RT_POL"/>
    <property type="match status" value="1"/>
</dbReference>
<keyword evidence="6" id="KW-0255">Endonuclease</keyword>
<evidence type="ECO:0000256" key="9">
    <source>
        <dbReference type="PROSITE-ProRule" id="PRU00047"/>
    </source>
</evidence>
<dbReference type="InterPro" id="IPR000477">
    <property type="entry name" value="RT_dom"/>
</dbReference>
<feature type="compositionally biased region" description="Acidic residues" evidence="11">
    <location>
        <begin position="1521"/>
        <end position="1531"/>
    </location>
</feature>
<evidence type="ECO:0000313" key="15">
    <source>
        <dbReference type="EMBL" id="EFA77462.1"/>
    </source>
</evidence>
<feature type="domain" description="CCHC-type" evidence="12">
    <location>
        <begin position="214"/>
        <end position="230"/>
    </location>
</feature>
<evidence type="ECO:0000313" key="16">
    <source>
        <dbReference type="Proteomes" id="UP000001396"/>
    </source>
</evidence>
<name>D3BLL1_HETP5</name>
<dbReference type="Gene3D" id="1.10.340.70">
    <property type="match status" value="1"/>
</dbReference>
<dbReference type="CDD" id="cd01647">
    <property type="entry name" value="RT_LTR"/>
    <property type="match status" value="1"/>
</dbReference>
<dbReference type="InterPro" id="IPR050951">
    <property type="entry name" value="Retrovirus_Pol_polyprotein"/>
</dbReference>
<dbReference type="InterPro" id="IPR001584">
    <property type="entry name" value="Integrase_cat-core"/>
</dbReference>
<dbReference type="SUPFAM" id="SSF50630">
    <property type="entry name" value="Acid proteases"/>
    <property type="match status" value="1"/>
</dbReference>
<keyword evidence="3" id="KW-0548">Nucleotidyltransferase</keyword>
<evidence type="ECO:0000256" key="2">
    <source>
        <dbReference type="ARBA" id="ARBA00022679"/>
    </source>
</evidence>
<dbReference type="SMART" id="SM00343">
    <property type="entry name" value="ZnF_C2HC"/>
    <property type="match status" value="1"/>
</dbReference>
<evidence type="ECO:0000256" key="11">
    <source>
        <dbReference type="SAM" id="MobiDB-lite"/>
    </source>
</evidence>
<evidence type="ECO:0000256" key="10">
    <source>
        <dbReference type="SAM" id="Coils"/>
    </source>
</evidence>
<dbReference type="RefSeq" id="XP_020429590.1">
    <property type="nucleotide sequence ID" value="XM_020582809.1"/>
</dbReference>
<dbReference type="Pfam" id="PF17921">
    <property type="entry name" value="Integrase_H2C2"/>
    <property type="match status" value="1"/>
</dbReference>
<dbReference type="EMBL" id="ADBJ01000042">
    <property type="protein sequence ID" value="EFA77462.1"/>
    <property type="molecule type" value="Genomic_DNA"/>
</dbReference>
<dbReference type="InParanoid" id="D3BLL1"/>
<dbReference type="GO" id="GO:0003677">
    <property type="term" value="F:DNA binding"/>
    <property type="evidence" value="ECO:0007669"/>
    <property type="project" value="UniProtKB-KW"/>
</dbReference>
<feature type="compositionally biased region" description="Acidic residues" evidence="11">
    <location>
        <begin position="1488"/>
        <end position="1507"/>
    </location>
</feature>
<feature type="compositionally biased region" description="Low complexity" evidence="11">
    <location>
        <begin position="1532"/>
        <end position="1552"/>
    </location>
</feature>
<proteinExistence type="predicted"/>
<dbReference type="Gene3D" id="3.30.70.270">
    <property type="match status" value="2"/>
</dbReference>
<comment type="caution">
    <text evidence="15">The sequence shown here is derived from an EMBL/GenBank/DDBJ whole genome shotgun (WGS) entry which is preliminary data.</text>
</comment>
<dbReference type="GeneID" id="31367531"/>
<evidence type="ECO:0000256" key="1">
    <source>
        <dbReference type="ARBA" id="ARBA00022670"/>
    </source>
</evidence>
<dbReference type="PROSITE" id="PS50994">
    <property type="entry name" value="INTEGRASE"/>
    <property type="match status" value="1"/>
</dbReference>
<keyword evidence="5" id="KW-0064">Aspartyl protease</keyword>
<evidence type="ECO:0000256" key="7">
    <source>
        <dbReference type="ARBA" id="ARBA00023125"/>
    </source>
</evidence>
<dbReference type="SUPFAM" id="SSF56672">
    <property type="entry name" value="DNA/RNA polymerases"/>
    <property type="match status" value="1"/>
</dbReference>
<dbReference type="GO" id="GO:0015074">
    <property type="term" value="P:DNA integration"/>
    <property type="evidence" value="ECO:0007669"/>
    <property type="project" value="InterPro"/>
</dbReference>
<keyword evidence="7" id="KW-0238">DNA-binding</keyword>
<feature type="region of interest" description="Disordered" evidence="11">
    <location>
        <begin position="229"/>
        <end position="274"/>
    </location>
</feature>
<keyword evidence="8" id="KW-0511">Multifunctional enzyme</keyword>
<dbReference type="GO" id="GO:0008270">
    <property type="term" value="F:zinc ion binding"/>
    <property type="evidence" value="ECO:0007669"/>
    <property type="project" value="UniProtKB-KW"/>
</dbReference>
<keyword evidence="9" id="KW-0863">Zinc-finger</keyword>
<dbReference type="SUPFAM" id="SSF53098">
    <property type="entry name" value="Ribonuclease H-like"/>
    <property type="match status" value="1"/>
</dbReference>
<dbReference type="PANTHER" id="PTHR37984:SF5">
    <property type="entry name" value="PROTEIN NYNRIN-LIKE"/>
    <property type="match status" value="1"/>
</dbReference>
<reference evidence="15 16" key="1">
    <citation type="journal article" date="2011" name="Genome Res.">
        <title>Phylogeny-wide analysis of social amoeba genomes highlights ancient origins for complex intercellular communication.</title>
        <authorList>
            <person name="Heidel A.J."/>
            <person name="Lawal H.M."/>
            <person name="Felder M."/>
            <person name="Schilde C."/>
            <person name="Helps N.R."/>
            <person name="Tunggal B."/>
            <person name="Rivero F."/>
            <person name="John U."/>
            <person name="Schleicher M."/>
            <person name="Eichinger L."/>
            <person name="Platzer M."/>
            <person name="Noegel A.A."/>
            <person name="Schaap P."/>
            <person name="Gloeckner G."/>
        </authorList>
    </citation>
    <scope>NUCLEOTIDE SEQUENCE [LARGE SCALE GENOMIC DNA]</scope>
    <source>
        <strain evidence="16">ATCC 26659 / Pp 5 / PN500</strain>
    </source>
</reference>
<dbReference type="InterPro" id="IPR012337">
    <property type="entry name" value="RNaseH-like_sf"/>
</dbReference>
<evidence type="ECO:0000256" key="8">
    <source>
        <dbReference type="ARBA" id="ARBA00023268"/>
    </source>
</evidence>
<keyword evidence="16" id="KW-1185">Reference proteome</keyword>
<dbReference type="InterPro" id="IPR036875">
    <property type="entry name" value="Znf_CCHC_sf"/>
</dbReference>
<feature type="domain" description="Reverse transcriptase" evidence="13">
    <location>
        <begin position="604"/>
        <end position="786"/>
    </location>
</feature>
<evidence type="ECO:0000256" key="6">
    <source>
        <dbReference type="ARBA" id="ARBA00022759"/>
    </source>
</evidence>
<dbReference type="SUPFAM" id="SSF57756">
    <property type="entry name" value="Retrovirus zinc finger-like domains"/>
    <property type="match status" value="1"/>
</dbReference>
<feature type="compositionally biased region" description="Basic and acidic residues" evidence="11">
    <location>
        <begin position="1471"/>
        <end position="1487"/>
    </location>
</feature>
<dbReference type="InterPro" id="IPR041577">
    <property type="entry name" value="RT_RNaseH_2"/>
</dbReference>
<evidence type="ECO:0000256" key="3">
    <source>
        <dbReference type="ARBA" id="ARBA00022695"/>
    </source>
</evidence>
<dbReference type="InterPro" id="IPR021109">
    <property type="entry name" value="Peptidase_aspartic_dom_sf"/>
</dbReference>
<feature type="region of interest" description="Disordered" evidence="11">
    <location>
        <begin position="1438"/>
        <end position="1552"/>
    </location>
</feature>
<dbReference type="STRING" id="670386.D3BLL1"/>
<dbReference type="PROSITE" id="PS50158">
    <property type="entry name" value="ZF_CCHC"/>
    <property type="match status" value="1"/>
</dbReference>
<keyword evidence="10" id="KW-0175">Coiled coil</keyword>
<dbReference type="GO" id="GO:0016779">
    <property type="term" value="F:nucleotidyltransferase activity"/>
    <property type="evidence" value="ECO:0007669"/>
    <property type="project" value="UniProtKB-KW"/>
</dbReference>
<dbReference type="InterPro" id="IPR001878">
    <property type="entry name" value="Znf_CCHC"/>
</dbReference>
<gene>
    <name evidence="15" type="ORF">PPL_12064</name>
</gene>
<evidence type="ECO:0000259" key="13">
    <source>
        <dbReference type="PROSITE" id="PS50878"/>
    </source>
</evidence>